<name>A0A6C0JDD3_9ZZZZ</name>
<dbReference type="EMBL" id="MN740376">
    <property type="protein sequence ID" value="QHU03393.1"/>
    <property type="molecule type" value="Genomic_DNA"/>
</dbReference>
<sequence>MEVDKEKTGYMEKIKFVVKKKKNMTYNIQAVAKMLGLPNKESYDNQCRLIISFLESKRTENIVIDKLLNEVSGSKDLCDILVKSLYELFSPEDFPKKSPIQISEKKYKELIQKKKDGSIEVGEELVLDEALNCKYCHCVKKLYLQNKFNKFINNTEPKYNPYAICLSSIYKNRDIDVPSKISYKCRDKYTWYSKN</sequence>
<accession>A0A6C0JDD3</accession>
<organism evidence="1">
    <name type="scientific">viral metagenome</name>
    <dbReference type="NCBI Taxonomy" id="1070528"/>
    <lineage>
        <taxon>unclassified sequences</taxon>
        <taxon>metagenomes</taxon>
        <taxon>organismal metagenomes</taxon>
    </lineage>
</organism>
<dbReference type="AlphaFoldDB" id="A0A6C0JDD3"/>
<evidence type="ECO:0000313" key="1">
    <source>
        <dbReference type="EMBL" id="QHU03393.1"/>
    </source>
</evidence>
<protein>
    <submittedName>
        <fullName evidence="1">Uncharacterized protein</fullName>
    </submittedName>
</protein>
<proteinExistence type="predicted"/>
<reference evidence="1" key="1">
    <citation type="journal article" date="2020" name="Nature">
        <title>Giant virus diversity and host interactions through global metagenomics.</title>
        <authorList>
            <person name="Schulz F."/>
            <person name="Roux S."/>
            <person name="Paez-Espino D."/>
            <person name="Jungbluth S."/>
            <person name="Walsh D.A."/>
            <person name="Denef V.J."/>
            <person name="McMahon K.D."/>
            <person name="Konstantinidis K.T."/>
            <person name="Eloe-Fadrosh E.A."/>
            <person name="Kyrpides N.C."/>
            <person name="Woyke T."/>
        </authorList>
    </citation>
    <scope>NUCLEOTIDE SEQUENCE</scope>
    <source>
        <strain evidence="1">GVMAG-M-3300026093-6</strain>
    </source>
</reference>